<dbReference type="InterPro" id="IPR002347">
    <property type="entry name" value="SDR_fam"/>
</dbReference>
<proteinExistence type="inferred from homology"/>
<evidence type="ECO:0008006" key="5">
    <source>
        <dbReference type="Google" id="ProtNLM"/>
    </source>
</evidence>
<accession>A0A0G0LLU3</accession>
<protein>
    <recommendedName>
        <fullName evidence="5">Short-chain dehydrogenase/reductase SDR</fullName>
    </recommendedName>
</protein>
<evidence type="ECO:0000313" key="3">
    <source>
        <dbReference type="EMBL" id="KKQ92863.1"/>
    </source>
</evidence>
<keyword evidence="2" id="KW-0560">Oxidoreductase</keyword>
<evidence type="ECO:0000256" key="2">
    <source>
        <dbReference type="ARBA" id="ARBA00023002"/>
    </source>
</evidence>
<evidence type="ECO:0000313" key="4">
    <source>
        <dbReference type="Proteomes" id="UP000033841"/>
    </source>
</evidence>
<dbReference type="InterPro" id="IPR036291">
    <property type="entry name" value="NAD(P)-bd_dom_sf"/>
</dbReference>
<dbReference type="Proteomes" id="UP000033841">
    <property type="component" value="Unassembled WGS sequence"/>
</dbReference>
<organism evidence="3 4">
    <name type="scientific">Candidatus Shapirobacteria bacterium GW2011_GWE1_38_92</name>
    <dbReference type="NCBI Taxonomy" id="1618489"/>
    <lineage>
        <taxon>Bacteria</taxon>
        <taxon>Candidatus Shapironibacteriota</taxon>
    </lineage>
</organism>
<dbReference type="Pfam" id="PF13561">
    <property type="entry name" value="adh_short_C2"/>
    <property type="match status" value="1"/>
</dbReference>
<dbReference type="PANTHER" id="PTHR42760">
    <property type="entry name" value="SHORT-CHAIN DEHYDROGENASES/REDUCTASES FAMILY MEMBER"/>
    <property type="match status" value="1"/>
</dbReference>
<gene>
    <name evidence="3" type="ORF">UT14_C0001G0006</name>
</gene>
<dbReference type="Gene3D" id="3.40.50.720">
    <property type="entry name" value="NAD(P)-binding Rossmann-like Domain"/>
    <property type="match status" value="1"/>
</dbReference>
<comment type="caution">
    <text evidence="3">The sequence shown here is derived from an EMBL/GenBank/DDBJ whole genome shotgun (WGS) entry which is preliminary data.</text>
</comment>
<dbReference type="GO" id="GO:0016616">
    <property type="term" value="F:oxidoreductase activity, acting on the CH-OH group of donors, NAD or NADP as acceptor"/>
    <property type="evidence" value="ECO:0007669"/>
    <property type="project" value="TreeGrafter"/>
</dbReference>
<reference evidence="3 4" key="1">
    <citation type="journal article" date="2015" name="Nature">
        <title>rRNA introns, odd ribosomes, and small enigmatic genomes across a large radiation of phyla.</title>
        <authorList>
            <person name="Brown C.T."/>
            <person name="Hug L.A."/>
            <person name="Thomas B.C."/>
            <person name="Sharon I."/>
            <person name="Castelle C.J."/>
            <person name="Singh A."/>
            <person name="Wilkins M.J."/>
            <person name="Williams K.H."/>
            <person name="Banfield J.F."/>
        </authorList>
    </citation>
    <scope>NUCLEOTIDE SEQUENCE [LARGE SCALE GENOMIC DNA]</scope>
</reference>
<dbReference type="PRINTS" id="PR00080">
    <property type="entry name" value="SDRFAMILY"/>
</dbReference>
<dbReference type="SUPFAM" id="SSF51735">
    <property type="entry name" value="NAD(P)-binding Rossmann-fold domains"/>
    <property type="match status" value="1"/>
</dbReference>
<dbReference type="AlphaFoldDB" id="A0A0G0LLU3"/>
<dbReference type="PANTHER" id="PTHR42760:SF133">
    <property type="entry name" value="3-OXOACYL-[ACYL-CARRIER-PROTEIN] REDUCTASE"/>
    <property type="match status" value="1"/>
</dbReference>
<evidence type="ECO:0000256" key="1">
    <source>
        <dbReference type="ARBA" id="ARBA00006484"/>
    </source>
</evidence>
<sequence>MNSEAYKMFSVENKVIVITGGAGFLGMQFAKALGLAGAQIVIWDNCDFSFLQSQAVLLRQKNIKCIAQDVDLTDMVVVNKMANSVIEKFDRIDVLINNAALNPAVDSAEAEQMFSPYEKYPVDLFKKEVEVDLIGTHLCIQAAAPQMIKRRSGVILNISSEYANIAADNRIYGEGQFKSIAYIAAKSGVLGLTRGWASYLGEYGVRVNAFTPGGMPKPEVSEEFRRKYSSLNMLGRTANPGEYDGAILFLCSDASSFMTGNQLVMDGGKSAW</sequence>
<comment type="similarity">
    <text evidence="1">Belongs to the short-chain dehydrogenases/reductases (SDR) family.</text>
</comment>
<dbReference type="EMBL" id="LBVR01000001">
    <property type="protein sequence ID" value="KKQ92863.1"/>
    <property type="molecule type" value="Genomic_DNA"/>
</dbReference>
<dbReference type="PRINTS" id="PR00081">
    <property type="entry name" value="GDHRDH"/>
</dbReference>
<name>A0A0G0LLU3_9BACT</name>